<feature type="compositionally biased region" description="Basic and acidic residues" evidence="6">
    <location>
        <begin position="147"/>
        <end position="159"/>
    </location>
</feature>
<proteinExistence type="predicted"/>
<dbReference type="EMBL" id="JABCKV010000233">
    <property type="protein sequence ID" value="KAG5641929.1"/>
    <property type="molecule type" value="Genomic_DNA"/>
</dbReference>
<keyword evidence="4" id="KW-0833">Ubl conjugation pathway</keyword>
<dbReference type="Gene3D" id="3.30.40.10">
    <property type="entry name" value="Zinc/RING finger domain, C3HC4 (zinc finger)"/>
    <property type="match status" value="1"/>
</dbReference>
<keyword evidence="2" id="KW-0479">Metal-binding</keyword>
<evidence type="ECO:0000256" key="1">
    <source>
        <dbReference type="ARBA" id="ARBA00004906"/>
    </source>
</evidence>
<dbReference type="Pfam" id="PF26191">
    <property type="entry name" value="RING-HC_RBR_RNF216"/>
    <property type="match status" value="1"/>
</dbReference>
<evidence type="ECO:0000313" key="8">
    <source>
        <dbReference type="EMBL" id="KAG5641929.1"/>
    </source>
</evidence>
<gene>
    <name evidence="8" type="ORF">DXG03_003955</name>
</gene>
<dbReference type="PANTHER" id="PTHR22770">
    <property type="entry name" value="UBIQUITIN CONJUGATING ENZYME 7 INTERACTING PROTEIN-RELATED"/>
    <property type="match status" value="1"/>
</dbReference>
<dbReference type="SUPFAM" id="SSF57850">
    <property type="entry name" value="RING/U-box"/>
    <property type="match status" value="1"/>
</dbReference>
<comment type="pathway">
    <text evidence="1">Protein modification; protein ubiquitination.</text>
</comment>
<dbReference type="InterPro" id="IPR013083">
    <property type="entry name" value="Znf_RING/FYVE/PHD"/>
</dbReference>
<accession>A0A9P7G360</accession>
<dbReference type="InterPro" id="IPR047544">
    <property type="entry name" value="RING-HC_RBR_RNF216"/>
</dbReference>
<reference evidence="8" key="1">
    <citation type="submission" date="2020-07" db="EMBL/GenBank/DDBJ databases">
        <authorList>
            <person name="Nieuwenhuis M."/>
            <person name="Van De Peppel L.J.J."/>
        </authorList>
    </citation>
    <scope>NUCLEOTIDE SEQUENCE</scope>
    <source>
        <strain evidence="8">AP01</strain>
        <tissue evidence="8">Mycelium</tissue>
    </source>
</reference>
<protein>
    <recommendedName>
        <fullName evidence="7">E3 ubiquitin-protein ligase RNF216 RING finger HC subclass domain-containing protein</fullName>
    </recommendedName>
</protein>
<name>A0A9P7G360_9AGAR</name>
<dbReference type="CDD" id="cd16630">
    <property type="entry name" value="RING-HC_RBR_RNF216"/>
    <property type="match status" value="1"/>
</dbReference>
<evidence type="ECO:0000256" key="3">
    <source>
        <dbReference type="ARBA" id="ARBA00022771"/>
    </source>
</evidence>
<evidence type="ECO:0000259" key="7">
    <source>
        <dbReference type="Pfam" id="PF26191"/>
    </source>
</evidence>
<evidence type="ECO:0000313" key="9">
    <source>
        <dbReference type="Proteomes" id="UP000775547"/>
    </source>
</evidence>
<keyword evidence="3" id="KW-0863">Zinc-finger</keyword>
<reference evidence="8" key="2">
    <citation type="submission" date="2021-10" db="EMBL/GenBank/DDBJ databases">
        <title>Phylogenomics reveals ancestral predisposition of the termite-cultivated fungus Termitomyces towards a domesticated lifestyle.</title>
        <authorList>
            <person name="Auxier B."/>
            <person name="Grum-Grzhimaylo A."/>
            <person name="Cardenas M.E."/>
            <person name="Lodge J.D."/>
            <person name="Laessoe T."/>
            <person name="Pedersen O."/>
            <person name="Smith M.E."/>
            <person name="Kuyper T.W."/>
            <person name="Franco-Molano E.A."/>
            <person name="Baroni T.J."/>
            <person name="Aanen D.K."/>
        </authorList>
    </citation>
    <scope>NUCLEOTIDE SEQUENCE</scope>
    <source>
        <strain evidence="8">AP01</strain>
        <tissue evidence="8">Mycelium</tissue>
    </source>
</reference>
<feature type="region of interest" description="Disordered" evidence="6">
    <location>
        <begin position="1"/>
        <end position="37"/>
    </location>
</feature>
<organism evidence="8 9">
    <name type="scientific">Asterophora parasitica</name>
    <dbReference type="NCBI Taxonomy" id="117018"/>
    <lineage>
        <taxon>Eukaryota</taxon>
        <taxon>Fungi</taxon>
        <taxon>Dikarya</taxon>
        <taxon>Basidiomycota</taxon>
        <taxon>Agaricomycotina</taxon>
        <taxon>Agaricomycetes</taxon>
        <taxon>Agaricomycetidae</taxon>
        <taxon>Agaricales</taxon>
        <taxon>Tricholomatineae</taxon>
        <taxon>Lyophyllaceae</taxon>
        <taxon>Asterophora</taxon>
    </lineage>
</organism>
<evidence type="ECO:0000256" key="4">
    <source>
        <dbReference type="ARBA" id="ARBA00022786"/>
    </source>
</evidence>
<keyword evidence="5" id="KW-0862">Zinc</keyword>
<evidence type="ECO:0000256" key="2">
    <source>
        <dbReference type="ARBA" id="ARBA00022723"/>
    </source>
</evidence>
<dbReference type="GO" id="GO:0008270">
    <property type="term" value="F:zinc ion binding"/>
    <property type="evidence" value="ECO:0007669"/>
    <property type="project" value="UniProtKB-KW"/>
</dbReference>
<dbReference type="PANTHER" id="PTHR22770:SF47">
    <property type="entry name" value="E3 UBIQUITIN-PROTEIN LIGASE RNF216"/>
    <property type="match status" value="1"/>
</dbReference>
<feature type="domain" description="E3 ubiquitin-protein ligase RNF216 RING finger HC subclass" evidence="7">
    <location>
        <begin position="380"/>
        <end position="446"/>
    </location>
</feature>
<sequence>MPRLRSQTPIEISSSPEPEPTPRPGKRAQRTKAGVKSAIIELTDSEGDEDALFAHVRPTMPLTAIAGPSSRRTPARSVQPKIGTSYSVEEIPATPREYTKATASKPTPLFMPSDDENTREKNDRAPSPARQEAPVHVDLARTSPSPVRDEPQLEPERVASPEPDPQSTAMARILEIIPDVEPEYLLSFVTKYMLEHPDQMLEMVVEQILHALFEDSTYPKVDRMGKGKRKQTEAVAKAASSPAKKAKIDYADMNRPLNGGVHYPELALELLQTAFPFIPKPHLRLLLSRRNGLYAPTHISILAQEEAFQRQRDAGEPVVLPYNRRVTPYRPKGKGASKVDDELEAERKWLAEHLAGKGATANGDASGSNDADDEGCEDGIECGCCFSEYPFDKLVQCPETHLFCKGCMKSYAETLLGSHDPNIKCMDQSGCKALIPESELKRFLPEKLMALWERVKQRKDLEAAGLEDLEECPFCEWGCVIDNPYEKLLRCGNLDICGAVSCRGCKKLVTAAAERALREYKRVNPDVEDKDIKVDLPVAPPAPAAGSGHPQANYLQQMQRNAQALADQAAADLERLRSAEAAHRAMMEERQADIRLLNETMVRQPREAVEYAKRARDLSAALGHDQARWYQMRMEVQQAQLRMDHARAQVVMYGPLVAAPAPAAPVNVNMHPPALPPPVIPRAVPVARRPRAPARRRR</sequence>
<evidence type="ECO:0000256" key="6">
    <source>
        <dbReference type="SAM" id="MobiDB-lite"/>
    </source>
</evidence>
<keyword evidence="9" id="KW-1185">Reference proteome</keyword>
<evidence type="ECO:0000256" key="5">
    <source>
        <dbReference type="ARBA" id="ARBA00022833"/>
    </source>
</evidence>
<dbReference type="OrthoDB" id="10009520at2759"/>
<dbReference type="InterPro" id="IPR051628">
    <property type="entry name" value="LUBAC_E3_Ligases"/>
</dbReference>
<dbReference type="InterPro" id="IPR047545">
    <property type="entry name" value="BRcat_RBR_RNF216"/>
</dbReference>
<feature type="region of interest" description="Disordered" evidence="6">
    <location>
        <begin position="61"/>
        <end position="166"/>
    </location>
</feature>
<comment type="caution">
    <text evidence="8">The sequence shown here is derived from an EMBL/GenBank/DDBJ whole genome shotgun (WGS) entry which is preliminary data.</text>
</comment>
<dbReference type="CDD" id="cd20339">
    <property type="entry name" value="BRcat_RBR_RNF216"/>
    <property type="match status" value="1"/>
</dbReference>
<dbReference type="Proteomes" id="UP000775547">
    <property type="component" value="Unassembled WGS sequence"/>
</dbReference>
<dbReference type="AlphaFoldDB" id="A0A9P7G360"/>